<proteinExistence type="predicted"/>
<dbReference type="AlphaFoldDB" id="A0A830HN25"/>
<name>A0A830HN25_9CHLO</name>
<keyword evidence="2" id="KW-1185">Reference proteome</keyword>
<evidence type="ECO:0000313" key="1">
    <source>
        <dbReference type="EMBL" id="GHP08836.1"/>
    </source>
</evidence>
<reference evidence="1" key="1">
    <citation type="submission" date="2020-10" db="EMBL/GenBank/DDBJ databases">
        <title>Unveiling of a novel bifunctional photoreceptor, Dualchrome1, isolated from a cosmopolitan green alga.</title>
        <authorList>
            <person name="Suzuki S."/>
            <person name="Kawachi M."/>
        </authorList>
    </citation>
    <scope>NUCLEOTIDE SEQUENCE</scope>
    <source>
        <strain evidence="1">NIES 2893</strain>
    </source>
</reference>
<protein>
    <submittedName>
        <fullName evidence="1">Uncharacterized protein</fullName>
    </submittedName>
</protein>
<dbReference type="EMBL" id="BNJQ01000022">
    <property type="protein sequence ID" value="GHP08836.1"/>
    <property type="molecule type" value="Genomic_DNA"/>
</dbReference>
<organism evidence="1 2">
    <name type="scientific">Pycnococcus provasolii</name>
    <dbReference type="NCBI Taxonomy" id="41880"/>
    <lineage>
        <taxon>Eukaryota</taxon>
        <taxon>Viridiplantae</taxon>
        <taxon>Chlorophyta</taxon>
        <taxon>Pseudoscourfieldiophyceae</taxon>
        <taxon>Pseudoscourfieldiales</taxon>
        <taxon>Pycnococcaceae</taxon>
        <taxon>Pycnococcus</taxon>
    </lineage>
</organism>
<evidence type="ECO:0000313" key="2">
    <source>
        <dbReference type="Proteomes" id="UP000660262"/>
    </source>
</evidence>
<comment type="caution">
    <text evidence="1">The sequence shown here is derived from an EMBL/GenBank/DDBJ whole genome shotgun (WGS) entry which is preliminary data.</text>
</comment>
<gene>
    <name evidence="1" type="ORF">PPROV_000757300</name>
</gene>
<accession>A0A830HN25</accession>
<dbReference type="Proteomes" id="UP000660262">
    <property type="component" value="Unassembled WGS sequence"/>
</dbReference>
<sequence length="109" mass="12239">MSDMEEAYPDLFGPAPHLAFVASVYNVTIPRDSWNAPDLFEHFKGKEPKTSSRARRRARVSGATALFLDDTRRMRDSGIESEAETDAFHALVINAWGEDADEDCFENNS</sequence>